<protein>
    <recommendedName>
        <fullName evidence="3">alpha-L-fucosidase</fullName>
        <ecNumber evidence="3">3.2.1.51</ecNumber>
    </recommendedName>
</protein>
<dbReference type="Proteomes" id="UP000199050">
    <property type="component" value="Unassembled WGS sequence"/>
</dbReference>
<evidence type="ECO:0000313" key="11">
    <source>
        <dbReference type="Proteomes" id="UP000199050"/>
    </source>
</evidence>
<dbReference type="InterPro" id="IPR017853">
    <property type="entry name" value="GH"/>
</dbReference>
<keyword evidence="4" id="KW-0732">Signal</keyword>
<evidence type="ECO:0000256" key="5">
    <source>
        <dbReference type="ARBA" id="ARBA00022801"/>
    </source>
</evidence>
<keyword evidence="11" id="KW-1185">Reference proteome</keyword>
<gene>
    <name evidence="10" type="ORF">SAMN05216192_11773</name>
</gene>
<name>A0A1G8TTI8_9BACL</name>
<comment type="function">
    <text evidence="1">Alpha-L-fucosidase is responsible for hydrolyzing the alpha-1,6-linked fucose joined to the reducing-end N-acetylglucosamine of the carbohydrate moieties of glycoproteins.</text>
</comment>
<evidence type="ECO:0000256" key="7">
    <source>
        <dbReference type="PIRSR" id="PIRSR001092-1"/>
    </source>
</evidence>
<proteinExistence type="inferred from homology"/>
<dbReference type="EC" id="3.2.1.51" evidence="3"/>
<dbReference type="PANTHER" id="PTHR10030:SF37">
    <property type="entry name" value="ALPHA-L-FUCOSIDASE-RELATED"/>
    <property type="match status" value="1"/>
</dbReference>
<keyword evidence="5" id="KW-0378">Hydrolase</keyword>
<feature type="domain" description="Glycoside hydrolase family 29 N-terminal" evidence="8">
    <location>
        <begin position="24"/>
        <end position="384"/>
    </location>
</feature>
<dbReference type="FunFam" id="3.20.20.80:FF:000158">
    <property type="entry name" value="Exported alpha-L-fucosidase"/>
    <property type="match status" value="1"/>
</dbReference>
<sequence length="507" mass="56900">MEEVSRLSKSTLHELRKAKKLEINAAVEAGPFHADWSSLDAYSVPRWYEDAKFGIFIHWGVYSVPAFGTEWYARNMYREGTEVYEHHLATYGSPDTFGYKDFIPQFTAEKFNAEEWAALFKRAGAAFVVPVAEHHDGFAMYDCPYSGWTAAKMGPKRDIIGELAAAVRRHYMTFGVSSHRAENWWYYNGGRDIPSDVQDPAYAELYGPAQPTYGNPAYPLPILPPNEEFLDDWLVRTCDLIDRYGPQLLYFDWWIEQPVFKPYLQKLAAYYYNKAAEWGQGAVINYKFDAFAEGTAVYDMERGQLADINPEVWQTCTSVGETAWCHIADHKYKTSGAILGDLVDIVSKNGVMLLNVGPRADGTIPEEEQALLREVGDWLAVNGEAIYGTRPWKVYGEGPTQIVSGTFNDTKRSPFTAQDVRFTARGDKLLYASVMGWPEDGTAVVGTLGSGCKLLAGEIGKVELLGWKDSLEWSREVNGLTVKLPDAVRGQGIVVLRIEYAASELAR</sequence>
<dbReference type="AlphaFoldDB" id="A0A1G8TTI8"/>
<dbReference type="STRING" id="1174501.SAMN05216192_11773"/>
<evidence type="ECO:0000259" key="9">
    <source>
        <dbReference type="Pfam" id="PF16757"/>
    </source>
</evidence>
<dbReference type="InterPro" id="IPR000933">
    <property type="entry name" value="Glyco_hydro_29"/>
</dbReference>
<comment type="similarity">
    <text evidence="2">Belongs to the glycosyl hydrolase 29 family.</text>
</comment>
<dbReference type="Gene3D" id="3.20.20.80">
    <property type="entry name" value="Glycosidases"/>
    <property type="match status" value="1"/>
</dbReference>
<accession>A0A1G8TTI8</accession>
<dbReference type="SUPFAM" id="SSF51445">
    <property type="entry name" value="(Trans)glycosidases"/>
    <property type="match status" value="1"/>
</dbReference>
<evidence type="ECO:0000256" key="2">
    <source>
        <dbReference type="ARBA" id="ARBA00007951"/>
    </source>
</evidence>
<evidence type="ECO:0000259" key="8">
    <source>
        <dbReference type="Pfam" id="PF01120"/>
    </source>
</evidence>
<reference evidence="11" key="1">
    <citation type="submission" date="2016-10" db="EMBL/GenBank/DDBJ databases">
        <authorList>
            <person name="Varghese N."/>
            <person name="Submissions S."/>
        </authorList>
    </citation>
    <scope>NUCLEOTIDE SEQUENCE [LARGE SCALE GENOMIC DNA]</scope>
    <source>
        <strain evidence="11">CGMCC 1.11012</strain>
    </source>
</reference>
<dbReference type="GO" id="GO:0016139">
    <property type="term" value="P:glycoside catabolic process"/>
    <property type="evidence" value="ECO:0007669"/>
    <property type="project" value="TreeGrafter"/>
</dbReference>
<dbReference type="Gene3D" id="2.60.40.1180">
    <property type="entry name" value="Golgi alpha-mannosidase II"/>
    <property type="match status" value="1"/>
</dbReference>
<dbReference type="InterPro" id="IPR016286">
    <property type="entry name" value="FUC_metazoa-typ"/>
</dbReference>
<organism evidence="10 11">
    <name type="scientific">Paenibacillus typhae</name>
    <dbReference type="NCBI Taxonomy" id="1174501"/>
    <lineage>
        <taxon>Bacteria</taxon>
        <taxon>Bacillati</taxon>
        <taxon>Bacillota</taxon>
        <taxon>Bacilli</taxon>
        <taxon>Bacillales</taxon>
        <taxon>Paenibacillaceae</taxon>
        <taxon>Paenibacillus</taxon>
    </lineage>
</organism>
<feature type="domain" description="Alpha-L-fucosidase C-terminal" evidence="9">
    <location>
        <begin position="416"/>
        <end position="488"/>
    </location>
</feature>
<dbReference type="GO" id="GO:0006004">
    <property type="term" value="P:fucose metabolic process"/>
    <property type="evidence" value="ECO:0007669"/>
    <property type="project" value="InterPro"/>
</dbReference>
<dbReference type="RefSeq" id="WP_090715484.1">
    <property type="nucleotide sequence ID" value="NZ_CBCSKY010000024.1"/>
</dbReference>
<dbReference type="Pfam" id="PF16757">
    <property type="entry name" value="Fucosidase_C"/>
    <property type="match status" value="1"/>
</dbReference>
<feature type="site" description="May be important for catalysis" evidence="7">
    <location>
        <position position="316"/>
    </location>
</feature>
<dbReference type="PRINTS" id="PR00741">
    <property type="entry name" value="GLHYDRLASE29"/>
</dbReference>
<dbReference type="GO" id="GO:0005764">
    <property type="term" value="C:lysosome"/>
    <property type="evidence" value="ECO:0007669"/>
    <property type="project" value="TreeGrafter"/>
</dbReference>
<evidence type="ECO:0000313" key="10">
    <source>
        <dbReference type="EMBL" id="SDJ44799.1"/>
    </source>
</evidence>
<dbReference type="EMBL" id="FNDX01000017">
    <property type="protein sequence ID" value="SDJ44799.1"/>
    <property type="molecule type" value="Genomic_DNA"/>
</dbReference>
<evidence type="ECO:0000256" key="3">
    <source>
        <dbReference type="ARBA" id="ARBA00012662"/>
    </source>
</evidence>
<dbReference type="InterPro" id="IPR031919">
    <property type="entry name" value="Fucosidase_C"/>
</dbReference>
<evidence type="ECO:0000256" key="6">
    <source>
        <dbReference type="ARBA" id="ARBA00023295"/>
    </source>
</evidence>
<dbReference type="Pfam" id="PF01120">
    <property type="entry name" value="Alpha_L_fucos"/>
    <property type="match status" value="1"/>
</dbReference>
<dbReference type="GO" id="GO:0004560">
    <property type="term" value="F:alpha-L-fucosidase activity"/>
    <property type="evidence" value="ECO:0007669"/>
    <property type="project" value="InterPro"/>
</dbReference>
<dbReference type="PIRSF" id="PIRSF001092">
    <property type="entry name" value="Alpha-L-fucosidase"/>
    <property type="match status" value="1"/>
</dbReference>
<dbReference type="SMART" id="SM00812">
    <property type="entry name" value="Alpha_L_fucos"/>
    <property type="match status" value="1"/>
</dbReference>
<dbReference type="OrthoDB" id="107551at2"/>
<evidence type="ECO:0000256" key="1">
    <source>
        <dbReference type="ARBA" id="ARBA00004071"/>
    </source>
</evidence>
<keyword evidence="6" id="KW-0326">Glycosidase</keyword>
<dbReference type="InterPro" id="IPR057739">
    <property type="entry name" value="Glyco_hydro_29_N"/>
</dbReference>
<dbReference type="PANTHER" id="PTHR10030">
    <property type="entry name" value="ALPHA-L-FUCOSIDASE"/>
    <property type="match status" value="1"/>
</dbReference>
<evidence type="ECO:0000256" key="4">
    <source>
        <dbReference type="ARBA" id="ARBA00022729"/>
    </source>
</evidence>
<dbReference type="InterPro" id="IPR013780">
    <property type="entry name" value="Glyco_hydro_b"/>
</dbReference>